<dbReference type="InterPro" id="IPR051251">
    <property type="entry name" value="STK_FNIP-Repeat"/>
</dbReference>
<dbReference type="PANTHER" id="PTHR32134">
    <property type="entry name" value="FNIP REPEAT-CONTAINING PROTEIN"/>
    <property type="match status" value="1"/>
</dbReference>
<keyword evidence="3" id="KW-1185">Reference proteome</keyword>
<dbReference type="AlphaFoldDB" id="A0A8J4PR50"/>
<dbReference type="InterPro" id="IPR008615">
    <property type="entry name" value="FNIP"/>
</dbReference>
<gene>
    <name evidence="2" type="ORF">CYY_006152</name>
</gene>
<organism evidence="2 3">
    <name type="scientific">Polysphondylium violaceum</name>
    <dbReference type="NCBI Taxonomy" id="133409"/>
    <lineage>
        <taxon>Eukaryota</taxon>
        <taxon>Amoebozoa</taxon>
        <taxon>Evosea</taxon>
        <taxon>Eumycetozoa</taxon>
        <taxon>Dictyostelia</taxon>
        <taxon>Dictyosteliales</taxon>
        <taxon>Dictyosteliaceae</taxon>
        <taxon>Polysphondylium</taxon>
    </lineage>
</organism>
<evidence type="ECO:0000256" key="1">
    <source>
        <dbReference type="ARBA" id="ARBA00022737"/>
    </source>
</evidence>
<comment type="caution">
    <text evidence="2">The sequence shown here is derived from an EMBL/GenBank/DDBJ whole genome shotgun (WGS) entry which is preliminary data.</text>
</comment>
<protein>
    <submittedName>
        <fullName evidence="2">Uncharacterized protein</fullName>
    </submittedName>
</protein>
<sequence length="400" mass="46248">MIKKVNFKYLSLLSNHDKLNHNIRVYLLIQSHDEFKQYIDNQCAASIVNYLKLEEDLNDDLEFYDYSNYQDMIPYSLIPDSVHTLVISPSKHSQNSGPRSRFQQSITKLYFYCHIERSEFVEEMLSHLPSKLETLSLQGYHFIGTPLSKRFVLPATLTEFTYQSNWDNLQRFVAPPNKELGATLLLNDDRPIEALEWMKLQTWVSGVDVISNFHCFINDVLPTRLKHLRLPYHIYQLSRDKLPSSLKQLYMVNYNQGLLPHVLPNGLEGLCLWCFNQPLQKDSLPQSLKNLHLSNYRKSFSSVGPLNNLQRLVVKILNKSVSQLIANVKAMTIIFEKIDNDVTFQNTSLRELCLLNNGSTVIQLNSNILPPTLEKLKTAKIDILFPNSDSSEIQETDKLL</sequence>
<dbReference type="EMBL" id="AJWJ01000271">
    <property type="protein sequence ID" value="KAF2072535.1"/>
    <property type="molecule type" value="Genomic_DNA"/>
</dbReference>
<name>A0A8J4PR50_9MYCE</name>
<dbReference type="PANTHER" id="PTHR32134:SF92">
    <property type="entry name" value="FNIP REPEAT-CONTAINING PROTEIN"/>
    <property type="match status" value="1"/>
</dbReference>
<evidence type="ECO:0000313" key="3">
    <source>
        <dbReference type="Proteomes" id="UP000695562"/>
    </source>
</evidence>
<keyword evidence="1" id="KW-0677">Repeat</keyword>
<proteinExistence type="predicted"/>
<evidence type="ECO:0000313" key="2">
    <source>
        <dbReference type="EMBL" id="KAF2072535.1"/>
    </source>
</evidence>
<dbReference type="Pfam" id="PF05725">
    <property type="entry name" value="FNIP"/>
    <property type="match status" value="2"/>
</dbReference>
<reference evidence="2" key="1">
    <citation type="submission" date="2020-01" db="EMBL/GenBank/DDBJ databases">
        <title>Development of genomics and gene disruption for Polysphondylium violaceum indicates a role for the polyketide synthase stlB in stalk morphogenesis.</title>
        <authorList>
            <person name="Narita B."/>
            <person name="Kawabe Y."/>
            <person name="Kin K."/>
            <person name="Saito T."/>
            <person name="Gibbs R."/>
            <person name="Kuspa A."/>
            <person name="Muzny D."/>
            <person name="Queller D."/>
            <person name="Richards S."/>
            <person name="Strassman J."/>
            <person name="Sucgang R."/>
            <person name="Worley K."/>
            <person name="Schaap P."/>
        </authorList>
    </citation>
    <scope>NUCLEOTIDE SEQUENCE</scope>
    <source>
        <strain evidence="2">QSvi11</strain>
    </source>
</reference>
<accession>A0A8J4PR50</accession>
<dbReference type="OrthoDB" id="24162at2759"/>
<dbReference type="Proteomes" id="UP000695562">
    <property type="component" value="Unassembled WGS sequence"/>
</dbReference>